<protein>
    <recommendedName>
        <fullName evidence="1">COMM domain-containing protein</fullName>
    </recommendedName>
</protein>
<name>A0A9W7E604_9STRA</name>
<evidence type="ECO:0000313" key="2">
    <source>
        <dbReference type="EMBL" id="GMH66903.1"/>
    </source>
</evidence>
<dbReference type="Pfam" id="PF07258">
    <property type="entry name" value="COMM_domain"/>
    <property type="match status" value="1"/>
</dbReference>
<evidence type="ECO:0000313" key="3">
    <source>
        <dbReference type="Proteomes" id="UP001165082"/>
    </source>
</evidence>
<organism evidence="2 3">
    <name type="scientific">Triparma retinervis</name>
    <dbReference type="NCBI Taxonomy" id="2557542"/>
    <lineage>
        <taxon>Eukaryota</taxon>
        <taxon>Sar</taxon>
        <taxon>Stramenopiles</taxon>
        <taxon>Ochrophyta</taxon>
        <taxon>Bolidophyceae</taxon>
        <taxon>Parmales</taxon>
        <taxon>Triparmaceae</taxon>
        <taxon>Triparma</taxon>
    </lineage>
</organism>
<dbReference type="Proteomes" id="UP001165082">
    <property type="component" value="Unassembled WGS sequence"/>
</dbReference>
<feature type="domain" description="COMM" evidence="1">
    <location>
        <begin position="74"/>
        <end position="131"/>
    </location>
</feature>
<evidence type="ECO:0000259" key="1">
    <source>
        <dbReference type="Pfam" id="PF07258"/>
    </source>
</evidence>
<comment type="caution">
    <text evidence="2">The sequence shown here is derived from an EMBL/GenBank/DDBJ whole genome shotgun (WGS) entry which is preliminary data.</text>
</comment>
<dbReference type="AlphaFoldDB" id="A0A9W7E604"/>
<dbReference type="OrthoDB" id="197146at2759"/>
<reference evidence="2" key="1">
    <citation type="submission" date="2022-07" db="EMBL/GenBank/DDBJ databases">
        <title>Genome analysis of Parmales, a sister group of diatoms, reveals the evolutionary specialization of diatoms from phago-mixotrophs to photoautotrophs.</title>
        <authorList>
            <person name="Ban H."/>
            <person name="Sato S."/>
            <person name="Yoshikawa S."/>
            <person name="Kazumasa Y."/>
            <person name="Nakamura Y."/>
            <person name="Ichinomiya M."/>
            <person name="Saitoh K."/>
            <person name="Sato N."/>
            <person name="Blanc-Mathieu R."/>
            <person name="Endo H."/>
            <person name="Kuwata A."/>
            <person name="Ogata H."/>
        </authorList>
    </citation>
    <scope>NUCLEOTIDE SEQUENCE</scope>
</reference>
<proteinExistence type="predicted"/>
<keyword evidence="3" id="KW-1185">Reference proteome</keyword>
<sequence length="137" mass="15131">ALTSTIIAFARSSSSSESLTQYLEDVPLPSPLITSISTFYTQCYEPLRSLLSHTGILHKPSSSNTNANGKDAMVGFDWRLDYRVRSSGTGENVPVFLCRFRLVDNSGKERVEEMEVGLSGMKDIMYKVNQANKALMG</sequence>
<accession>A0A9W7E604</accession>
<dbReference type="InterPro" id="IPR017920">
    <property type="entry name" value="COMM"/>
</dbReference>
<feature type="non-terminal residue" evidence="2">
    <location>
        <position position="137"/>
    </location>
</feature>
<gene>
    <name evidence="2" type="ORF">TrRE_jg2801</name>
</gene>
<dbReference type="EMBL" id="BRXZ01004023">
    <property type="protein sequence ID" value="GMH66903.1"/>
    <property type="molecule type" value="Genomic_DNA"/>
</dbReference>